<evidence type="ECO:0000313" key="4">
    <source>
        <dbReference type="Proteomes" id="UP000198346"/>
    </source>
</evidence>
<dbReference type="InterPro" id="IPR046450">
    <property type="entry name" value="PA_dom_sf"/>
</dbReference>
<accession>A0A239PXU7</accession>
<reference evidence="3 4" key="1">
    <citation type="submission" date="2017-07" db="EMBL/GenBank/DDBJ databases">
        <authorList>
            <person name="Sun Z.S."/>
            <person name="Albrecht U."/>
            <person name="Echele G."/>
            <person name="Lee C.C."/>
        </authorList>
    </citation>
    <scope>NUCLEOTIDE SEQUENCE [LARGE SCALE GENOMIC DNA]</scope>
    <source>
        <strain evidence="3 4">CGMCC 1.12710</strain>
    </source>
</reference>
<dbReference type="AlphaFoldDB" id="A0A239PXU7"/>
<dbReference type="GO" id="GO:0004180">
    <property type="term" value="F:carboxypeptidase activity"/>
    <property type="evidence" value="ECO:0007669"/>
    <property type="project" value="UniProtKB-KW"/>
</dbReference>
<dbReference type="Gene3D" id="3.50.30.30">
    <property type="match status" value="1"/>
</dbReference>
<dbReference type="Gene3D" id="3.40.630.10">
    <property type="entry name" value="Zn peptidases"/>
    <property type="match status" value="2"/>
</dbReference>
<keyword evidence="3" id="KW-0378">Hydrolase</keyword>
<feature type="signal peptide" evidence="1">
    <location>
        <begin position="1"/>
        <end position="29"/>
    </location>
</feature>
<dbReference type="RefSeq" id="WP_089413088.1">
    <property type="nucleotide sequence ID" value="NZ_FZQA01000007.1"/>
</dbReference>
<dbReference type="CDD" id="cd04820">
    <property type="entry name" value="PA_M28_1_1"/>
    <property type="match status" value="1"/>
</dbReference>
<feature type="chain" id="PRO_5013235381" evidence="1">
    <location>
        <begin position="30"/>
        <end position="560"/>
    </location>
</feature>
<dbReference type="PROSITE" id="PS51257">
    <property type="entry name" value="PROKAR_LIPOPROTEIN"/>
    <property type="match status" value="1"/>
</dbReference>
<dbReference type="InterPro" id="IPR045175">
    <property type="entry name" value="M28_fam"/>
</dbReference>
<gene>
    <name evidence="3" type="ORF">SAMN06297382_2575</name>
</gene>
<evidence type="ECO:0000256" key="1">
    <source>
        <dbReference type="SAM" id="SignalP"/>
    </source>
</evidence>
<dbReference type="Proteomes" id="UP000198346">
    <property type="component" value="Unassembled WGS sequence"/>
</dbReference>
<organism evidence="3 4">
    <name type="scientific">Amphiplicatus metriothermophilus</name>
    <dbReference type="NCBI Taxonomy" id="1519374"/>
    <lineage>
        <taxon>Bacteria</taxon>
        <taxon>Pseudomonadati</taxon>
        <taxon>Pseudomonadota</taxon>
        <taxon>Alphaproteobacteria</taxon>
        <taxon>Parvularculales</taxon>
        <taxon>Parvularculaceae</taxon>
        <taxon>Amphiplicatus</taxon>
    </lineage>
</organism>
<keyword evidence="4" id="KW-1185">Reference proteome</keyword>
<dbReference type="PANTHER" id="PTHR12147:SF26">
    <property type="entry name" value="PEPTIDASE M28 DOMAIN-CONTAINING PROTEIN"/>
    <property type="match status" value="1"/>
</dbReference>
<feature type="domain" description="Peptidase M28" evidence="2">
    <location>
        <begin position="318"/>
        <end position="532"/>
    </location>
</feature>
<sequence length="560" mass="59714">MKNTGRTALFRRAGAAIAFLTLAACTTQAERHLLDGPTQAAVAAVAHAQTSAERIRADVAWLADDARAGREAGTPGYDAAARYVAEHFASLGLEPAGETGWFQQVSLRTVRRDAAAAHMSALIGGEAVSFAHLEDYLIGRPPAAAAFDVTAPAVFVGYGVTDPQGGHDDYRGVDAQGKIVVAFAGAPRAFDSEKRAHYASTSVKMENAAAHGAAGFISIPSEASEARASWERIISHADSPAMSWVHPDGRVETSAPSITATARLSAAGASKLFAGAPLSYEELRAREADEAGALQSFDLPAIVALRGRVFHEEAQSANVAGLLRGVDPALKDEVVVLTAHLDHVGVRAPEEEGGDGIHNGAFDNAMGVAMMLEAARRFMEESAPARSILFLAVTAEEKGLLGADYFAHYPTVPIDRIVANVNLDMPLVMYPFTDVIAFGAERSTLGPLAKEAAGEMGVALSPDPFPEQGIFTRSDHYRFVEKGVPSVFLFLGFGNGGDKVFADFMREHYHKPSDDLTLPADYEAAARFAELNYRVARKIADASERPRWNEGDFFGELFGR</sequence>
<protein>
    <submittedName>
        <fullName evidence="3">Zn-dependent amino- or carboxypeptidase, M28 family</fullName>
    </submittedName>
</protein>
<keyword evidence="1" id="KW-0732">Signal</keyword>
<dbReference type="Pfam" id="PF04389">
    <property type="entry name" value="Peptidase_M28"/>
    <property type="match status" value="1"/>
</dbReference>
<dbReference type="SUPFAM" id="SSF53187">
    <property type="entry name" value="Zn-dependent exopeptidases"/>
    <property type="match status" value="1"/>
</dbReference>
<name>A0A239PXU7_9PROT</name>
<dbReference type="EMBL" id="FZQA01000007">
    <property type="protein sequence ID" value="SNT75141.1"/>
    <property type="molecule type" value="Genomic_DNA"/>
</dbReference>
<dbReference type="PANTHER" id="PTHR12147">
    <property type="entry name" value="METALLOPEPTIDASE M28 FAMILY MEMBER"/>
    <property type="match status" value="1"/>
</dbReference>
<dbReference type="SUPFAM" id="SSF52025">
    <property type="entry name" value="PA domain"/>
    <property type="match status" value="1"/>
</dbReference>
<dbReference type="GO" id="GO:0006508">
    <property type="term" value="P:proteolysis"/>
    <property type="evidence" value="ECO:0007669"/>
    <property type="project" value="InterPro"/>
</dbReference>
<keyword evidence="3" id="KW-0645">Protease</keyword>
<dbReference type="InterPro" id="IPR007484">
    <property type="entry name" value="Peptidase_M28"/>
</dbReference>
<evidence type="ECO:0000259" key="2">
    <source>
        <dbReference type="Pfam" id="PF04389"/>
    </source>
</evidence>
<dbReference type="OrthoDB" id="9778250at2"/>
<keyword evidence="3" id="KW-0121">Carboxypeptidase</keyword>
<dbReference type="GO" id="GO:0008235">
    <property type="term" value="F:metalloexopeptidase activity"/>
    <property type="evidence" value="ECO:0007669"/>
    <property type="project" value="InterPro"/>
</dbReference>
<proteinExistence type="predicted"/>
<evidence type="ECO:0000313" key="3">
    <source>
        <dbReference type="EMBL" id="SNT75141.1"/>
    </source>
</evidence>